<dbReference type="CDD" id="cd05768">
    <property type="entry name" value="IgC1_CH3_IgAGD_CH4_IgAEM"/>
    <property type="match status" value="1"/>
</dbReference>
<sequence length="340" mass="37688">AGTVPPSIFPLTPSCKEEELSEVTVGCLVTGYSPQPVHVKWSPPAFSSSSKTFPAVLQSGGLYTLSSQITLPTEKWRSESVTCNVEHPASKTKIDKKVGKTAAFFPPHTLEAAWESEDLGSSPSSAAVFIFPPKPKDFLSVAGTPKVTCVVVDLGFEDKDESPVVTWYQGDKELPKTRMLEPPPKEQRNGTYRFVSERDVSSKDWLDQKVFKCKVQHKNFPSPITKSISHTAGTRKAPEAYVFPPHRDEMNKNSVSITCLVLDFYPDAIAIDWQHNDRPVPEGDYATTLPQKNGNSYFLYSKLTVQKTEWNQGGSFTCSVRHEALPQKFLQKTVSKTSGK</sequence>
<dbReference type="PROSITE" id="PS00290">
    <property type="entry name" value="IG_MHC"/>
    <property type="match status" value="2"/>
</dbReference>
<dbReference type="Proteomes" id="UP000002279">
    <property type="component" value="Chromosome 14"/>
</dbReference>
<dbReference type="InterPro" id="IPR003006">
    <property type="entry name" value="Ig/MHC_CS"/>
</dbReference>
<dbReference type="InterPro" id="IPR003597">
    <property type="entry name" value="Ig_C1-set"/>
</dbReference>
<dbReference type="InterPro" id="IPR013783">
    <property type="entry name" value="Ig-like_fold"/>
</dbReference>
<name>A0A6I8NU26_ORNAN</name>
<feature type="domain" description="Ig-like" evidence="2">
    <location>
        <begin position="123"/>
        <end position="229"/>
    </location>
</feature>
<dbReference type="AlphaFoldDB" id="A0A6I8NU26"/>
<keyword evidence="1" id="KW-0393">Immunoglobulin domain</keyword>
<organism evidence="3 4">
    <name type="scientific">Ornithorhynchus anatinus</name>
    <name type="common">Duckbill platypus</name>
    <dbReference type="NCBI Taxonomy" id="9258"/>
    <lineage>
        <taxon>Eukaryota</taxon>
        <taxon>Metazoa</taxon>
        <taxon>Chordata</taxon>
        <taxon>Craniata</taxon>
        <taxon>Vertebrata</taxon>
        <taxon>Euteleostomi</taxon>
        <taxon>Mammalia</taxon>
        <taxon>Monotremata</taxon>
        <taxon>Ornithorhynchidae</taxon>
        <taxon>Ornithorhynchus</taxon>
    </lineage>
</organism>
<dbReference type="InterPro" id="IPR050380">
    <property type="entry name" value="Immune_Resp_Modulators"/>
</dbReference>
<reference evidence="3" key="3">
    <citation type="submission" date="2025-09" db="UniProtKB">
        <authorList>
            <consortium name="Ensembl"/>
        </authorList>
    </citation>
    <scope>IDENTIFICATION</scope>
    <source>
        <strain evidence="3">Glennie</strain>
    </source>
</reference>
<evidence type="ECO:0000259" key="2">
    <source>
        <dbReference type="PROSITE" id="PS50835"/>
    </source>
</evidence>
<keyword evidence="4" id="KW-1185">Reference proteome</keyword>
<dbReference type="Bgee" id="ENSOANG00000009915">
    <property type="expression patterns" value="Expressed in ovary and 7 other cell types or tissues"/>
</dbReference>
<dbReference type="SUPFAM" id="SSF48726">
    <property type="entry name" value="Immunoglobulin"/>
    <property type="match status" value="3"/>
</dbReference>
<protein>
    <recommendedName>
        <fullName evidence="2">Ig-like domain-containing protein</fullName>
    </recommendedName>
</protein>
<proteinExistence type="predicted"/>
<evidence type="ECO:0000313" key="4">
    <source>
        <dbReference type="Proteomes" id="UP000002279"/>
    </source>
</evidence>
<dbReference type="FunFam" id="2.60.40.10:FF:000463">
    <property type="entry name" value="Immunoglobulin heavy constant gamma 1"/>
    <property type="match status" value="1"/>
</dbReference>
<dbReference type="CDD" id="cd21817">
    <property type="entry name" value="IgC1_CH1_IgEG"/>
    <property type="match status" value="1"/>
</dbReference>
<reference evidence="3" key="2">
    <citation type="submission" date="2025-08" db="UniProtKB">
        <authorList>
            <consortium name="Ensembl"/>
        </authorList>
    </citation>
    <scope>IDENTIFICATION</scope>
    <source>
        <strain evidence="3">Glennie</strain>
    </source>
</reference>
<feature type="domain" description="Ig-like" evidence="2">
    <location>
        <begin position="6"/>
        <end position="99"/>
    </location>
</feature>
<accession>A0A6I8NU26</accession>
<dbReference type="SMART" id="SM00407">
    <property type="entry name" value="IGc1"/>
    <property type="match status" value="2"/>
</dbReference>
<dbReference type="PANTHER" id="PTHR23411">
    <property type="entry name" value="TAPASIN"/>
    <property type="match status" value="1"/>
</dbReference>
<dbReference type="Pfam" id="PF07654">
    <property type="entry name" value="C1-set"/>
    <property type="match status" value="3"/>
</dbReference>
<evidence type="ECO:0000256" key="1">
    <source>
        <dbReference type="ARBA" id="ARBA00023319"/>
    </source>
</evidence>
<feature type="domain" description="Ig-like" evidence="2">
    <location>
        <begin position="238"/>
        <end position="335"/>
    </location>
</feature>
<dbReference type="InterPro" id="IPR007110">
    <property type="entry name" value="Ig-like_dom"/>
</dbReference>
<evidence type="ECO:0000313" key="3">
    <source>
        <dbReference type="Ensembl" id="ENSOANP00000044789.1"/>
    </source>
</evidence>
<dbReference type="Ensembl" id="ENSOANT00000056256.1">
    <property type="protein sequence ID" value="ENSOANP00000044789.1"/>
    <property type="gene ID" value="ENSOANG00000009915.4"/>
</dbReference>
<dbReference type="InterPro" id="IPR036179">
    <property type="entry name" value="Ig-like_dom_sf"/>
</dbReference>
<dbReference type="GeneTree" id="ENSGT00940000162793"/>
<dbReference type="Gene3D" id="2.60.40.10">
    <property type="entry name" value="Immunoglobulins"/>
    <property type="match status" value="3"/>
</dbReference>
<reference evidence="3 4" key="1">
    <citation type="journal article" date="2008" name="Nature">
        <title>Genome analysis of the platypus reveals unique signatures of evolution.</title>
        <authorList>
            <person name="Warren W.C."/>
            <person name="Hillier L.W."/>
            <person name="Marshall Graves J.A."/>
            <person name="Birney E."/>
            <person name="Ponting C.P."/>
            <person name="Grutzner F."/>
            <person name="Belov K."/>
            <person name="Miller W."/>
            <person name="Clarke L."/>
            <person name="Chinwalla A.T."/>
            <person name="Yang S.P."/>
            <person name="Heger A."/>
            <person name="Locke D.P."/>
            <person name="Miethke P."/>
            <person name="Waters P.D."/>
            <person name="Veyrunes F."/>
            <person name="Fulton L."/>
            <person name="Fulton B."/>
            <person name="Graves T."/>
            <person name="Wallis J."/>
            <person name="Puente X.S."/>
            <person name="Lopez-Otin C."/>
            <person name="Ordonez G.R."/>
            <person name="Eichler E.E."/>
            <person name="Chen L."/>
            <person name="Cheng Z."/>
            <person name="Deakin J.E."/>
            <person name="Alsop A."/>
            <person name="Thompson K."/>
            <person name="Kirby P."/>
            <person name="Papenfuss A.T."/>
            <person name="Wakefield M.J."/>
            <person name="Olender T."/>
            <person name="Lancet D."/>
            <person name="Huttley G.A."/>
            <person name="Smit A.F."/>
            <person name="Pask A."/>
            <person name="Temple-Smith P."/>
            <person name="Batzer M.A."/>
            <person name="Walker J.A."/>
            <person name="Konkel M.K."/>
            <person name="Harris R.S."/>
            <person name="Whittington C.M."/>
            <person name="Wong E.S."/>
            <person name="Gemmell N.J."/>
            <person name="Buschiazzo E."/>
            <person name="Vargas Jentzsch I.M."/>
            <person name="Merkel A."/>
            <person name="Schmitz J."/>
            <person name="Zemann A."/>
            <person name="Churakov G."/>
            <person name="Kriegs J.O."/>
            <person name="Brosius J."/>
            <person name="Murchison E.P."/>
            <person name="Sachidanandam R."/>
            <person name="Smith C."/>
            <person name="Hannon G.J."/>
            <person name="Tsend-Ayush E."/>
            <person name="McMillan D."/>
            <person name="Attenborough R."/>
            <person name="Rens W."/>
            <person name="Ferguson-Smith M."/>
            <person name="Lefevre C.M."/>
            <person name="Sharp J.A."/>
            <person name="Nicholas K.R."/>
            <person name="Ray D.A."/>
            <person name="Kube M."/>
            <person name="Reinhardt R."/>
            <person name="Pringle T.H."/>
            <person name="Taylor J."/>
            <person name="Jones R.C."/>
            <person name="Nixon B."/>
            <person name="Dacheux J.L."/>
            <person name="Niwa H."/>
            <person name="Sekita Y."/>
            <person name="Huang X."/>
            <person name="Stark A."/>
            <person name="Kheradpour P."/>
            <person name="Kellis M."/>
            <person name="Flicek P."/>
            <person name="Chen Y."/>
            <person name="Webber C."/>
            <person name="Hardison R."/>
            <person name="Nelson J."/>
            <person name="Hallsworth-Pepin K."/>
            <person name="Delehaunty K."/>
            <person name="Markovic C."/>
            <person name="Minx P."/>
            <person name="Feng Y."/>
            <person name="Kremitzki C."/>
            <person name="Mitreva M."/>
            <person name="Glasscock J."/>
            <person name="Wylie T."/>
            <person name="Wohldmann P."/>
            <person name="Thiru P."/>
            <person name="Nhan M.N."/>
            <person name="Pohl C.S."/>
            <person name="Smith S.M."/>
            <person name="Hou S."/>
            <person name="Nefedov M."/>
            <person name="de Jong P.J."/>
            <person name="Renfree M.B."/>
            <person name="Mardis E.R."/>
            <person name="Wilson R.K."/>
        </authorList>
    </citation>
    <scope>NUCLEOTIDE SEQUENCE [LARGE SCALE GENOMIC DNA]</scope>
    <source>
        <strain evidence="3 4">Glennie</strain>
    </source>
</reference>
<dbReference type="PROSITE" id="PS50835">
    <property type="entry name" value="IG_LIKE"/>
    <property type="match status" value="3"/>
</dbReference>